<dbReference type="RefSeq" id="WP_054492510.1">
    <property type="nucleotide sequence ID" value="NZ_BBZA01000067.1"/>
</dbReference>
<feature type="signal peptide" evidence="1">
    <location>
        <begin position="1"/>
        <end position="28"/>
    </location>
</feature>
<evidence type="ECO:0000313" key="5">
    <source>
        <dbReference type="Proteomes" id="UP000037784"/>
    </source>
</evidence>
<dbReference type="PANTHER" id="PTHR19328:SF75">
    <property type="entry name" value="ALDOSE SUGAR DEHYDROGENASE YLII"/>
    <property type="match status" value="1"/>
</dbReference>
<dbReference type="Proteomes" id="UP000050502">
    <property type="component" value="Unassembled WGS sequence"/>
</dbReference>
<dbReference type="SUPFAM" id="SSF50952">
    <property type="entry name" value="Soluble quinoprotein glucose dehydrogenase"/>
    <property type="match status" value="1"/>
</dbReference>
<name>A0A0M8K7Z3_9CHLR</name>
<keyword evidence="5" id="KW-1185">Reference proteome</keyword>
<organism evidence="3 5">
    <name type="scientific">Ardenticatena maritima</name>
    <dbReference type="NCBI Taxonomy" id="872965"/>
    <lineage>
        <taxon>Bacteria</taxon>
        <taxon>Bacillati</taxon>
        <taxon>Chloroflexota</taxon>
        <taxon>Ardenticatenia</taxon>
        <taxon>Ardenticatenales</taxon>
        <taxon>Ardenticatenaceae</taxon>
        <taxon>Ardenticatena</taxon>
    </lineage>
</organism>
<dbReference type="STRING" id="872965.SE16_07955"/>
<evidence type="ECO:0000313" key="6">
    <source>
        <dbReference type="Proteomes" id="UP000050502"/>
    </source>
</evidence>
<dbReference type="PANTHER" id="PTHR19328">
    <property type="entry name" value="HEDGEHOG-INTERACTING PROTEIN"/>
    <property type="match status" value="1"/>
</dbReference>
<dbReference type="AlphaFoldDB" id="A0A0M8K7Z3"/>
<dbReference type="InParanoid" id="A0A0M8K7Z3"/>
<feature type="chain" id="PRO_5010428647" description="Glucose/Sorbosone dehydrogenase domain-containing protein" evidence="1">
    <location>
        <begin position="29"/>
        <end position="408"/>
    </location>
</feature>
<comment type="caution">
    <text evidence="3">The sequence shown here is derived from an EMBL/GenBank/DDBJ whole genome shotgun (WGS) entry which is preliminary data.</text>
</comment>
<dbReference type="Gene3D" id="2.120.10.30">
    <property type="entry name" value="TolB, C-terminal domain"/>
    <property type="match status" value="1"/>
</dbReference>
<proteinExistence type="predicted"/>
<evidence type="ECO:0000259" key="2">
    <source>
        <dbReference type="Pfam" id="PF07995"/>
    </source>
</evidence>
<sequence>MKTASLFLALLALLLTFHLLDANTSSHATPNTALTLTEVASGFWRVSDIAATGVATDTRLFVVEQAGRIHIVENGSVRTPPFLDISALVESGGNEQGLLGLVFDPDYAQNRFFYVNYTATPDGRTVVARYQTRPDDPNQADPNSAVEVLSQEQPNQWHNAGDLAFGPDGYLYIPLGDGGGVGDPFDNAQDLSTLLGAVLRLDVRTLPYAIPPDNPFAQDGDPNTRDEIWAYGLRNPWRFSFDRATGDLYIADVGQNEWEEINRQPANSSGGENYGWDCYEGAHPYGNAAASCAGTPVEALTFPILEYAHTPGGVWQHCAVISGFVYRGAALPYLNGAYFFADYCSGALWMATPNGATWRMEELSRELNNPTTFGEDNAGELYIAERGGRILRLEGPPATWHFVPLVHR</sequence>
<dbReference type="InterPro" id="IPR012938">
    <property type="entry name" value="Glc/Sorbosone_DH"/>
</dbReference>
<dbReference type="EMBL" id="BBZA01000067">
    <property type="protein sequence ID" value="GAP62602.1"/>
    <property type="molecule type" value="Genomic_DNA"/>
</dbReference>
<gene>
    <name evidence="3" type="ORF">ARMA_1025</name>
    <name evidence="4" type="ORF">SE16_07955</name>
</gene>
<evidence type="ECO:0000313" key="3">
    <source>
        <dbReference type="EMBL" id="GAP62602.1"/>
    </source>
</evidence>
<reference evidence="5" key="3">
    <citation type="submission" date="2015-08" db="EMBL/GenBank/DDBJ databases">
        <title>Draft Genome Sequence of a Heterotrophic Facultative Anaerobic Bacterium Ardenticatena maritima Strain 110S.</title>
        <authorList>
            <person name="Kawaichi S."/>
            <person name="Yoshida T."/>
            <person name="Sako Y."/>
            <person name="Nakamura R."/>
        </authorList>
    </citation>
    <scope>NUCLEOTIDE SEQUENCE [LARGE SCALE GENOMIC DNA]</scope>
    <source>
        <strain evidence="5">110S</strain>
    </source>
</reference>
<evidence type="ECO:0000313" key="4">
    <source>
        <dbReference type="EMBL" id="KPL88653.1"/>
    </source>
</evidence>
<dbReference type="InterPro" id="IPR011041">
    <property type="entry name" value="Quinoprot_gluc/sorb_DH_b-prop"/>
</dbReference>
<dbReference type="InterPro" id="IPR011042">
    <property type="entry name" value="6-blade_b-propeller_TolB-like"/>
</dbReference>
<evidence type="ECO:0000256" key="1">
    <source>
        <dbReference type="SAM" id="SignalP"/>
    </source>
</evidence>
<keyword evidence="1" id="KW-0732">Signal</keyword>
<feature type="domain" description="Glucose/Sorbosone dehydrogenase" evidence="2">
    <location>
        <begin position="55"/>
        <end position="368"/>
    </location>
</feature>
<dbReference type="OrthoDB" id="9770043at2"/>
<dbReference type="Proteomes" id="UP000037784">
    <property type="component" value="Unassembled WGS sequence"/>
</dbReference>
<dbReference type="Pfam" id="PF07995">
    <property type="entry name" value="GSDH"/>
    <property type="match status" value="1"/>
</dbReference>
<reference evidence="4 6" key="2">
    <citation type="submission" date="2015-07" db="EMBL/GenBank/DDBJ databases">
        <title>Whole genome sequence of Ardenticatena maritima DSM 23922.</title>
        <authorList>
            <person name="Hemp J."/>
            <person name="Ward L.M."/>
            <person name="Pace L.A."/>
            <person name="Fischer W.W."/>
        </authorList>
    </citation>
    <scope>NUCLEOTIDE SEQUENCE [LARGE SCALE GENOMIC DNA]</scope>
    <source>
        <strain evidence="4 6">110S</strain>
    </source>
</reference>
<protein>
    <recommendedName>
        <fullName evidence="2">Glucose/Sorbosone dehydrogenase domain-containing protein</fullName>
    </recommendedName>
</protein>
<reference evidence="3 5" key="1">
    <citation type="journal article" date="2015" name="Genome Announc.">
        <title>Draft Genome Sequence of a Heterotrophic Facultative Anaerobic Thermophilic Bacterium, Ardenticatena maritima Strain 110ST.</title>
        <authorList>
            <person name="Kawaichi S."/>
            <person name="Yoshida T."/>
            <person name="Sako Y."/>
            <person name="Nakamura R."/>
        </authorList>
    </citation>
    <scope>NUCLEOTIDE SEQUENCE [LARGE SCALE GENOMIC DNA]</scope>
    <source>
        <strain evidence="3 5">110S</strain>
    </source>
</reference>
<dbReference type="EMBL" id="LGKN01000004">
    <property type="protein sequence ID" value="KPL88653.1"/>
    <property type="molecule type" value="Genomic_DNA"/>
</dbReference>
<accession>A0A0M8K7Z3</accession>
<dbReference type="PATRIC" id="fig|872965.6.peg.1630"/>